<dbReference type="PROSITE" id="PS50011">
    <property type="entry name" value="PROTEIN_KINASE_DOM"/>
    <property type="match status" value="1"/>
</dbReference>
<dbReference type="InterPro" id="IPR019775">
    <property type="entry name" value="WD40_repeat_CS"/>
</dbReference>
<reference evidence="10 11" key="1">
    <citation type="submission" date="2017-12" db="EMBL/GenBank/DDBJ databases">
        <title>Genome Sequence of a Multidrug-Resistant Candida haemulonii Isolate from a Patient with Chronic Leg Ulcers in Israel.</title>
        <authorList>
            <person name="Chow N.A."/>
            <person name="Gade L."/>
            <person name="Batra D."/>
            <person name="Rowe L.A."/>
            <person name="Ben-Ami R."/>
            <person name="Loparev V.N."/>
            <person name="Litvintseva A.P."/>
        </authorList>
    </citation>
    <scope>NUCLEOTIDE SEQUENCE [LARGE SCALE GENOMIC DNA]</scope>
    <source>
        <strain evidence="10 11">B11899</strain>
    </source>
</reference>
<evidence type="ECO:0000313" key="11">
    <source>
        <dbReference type="Proteomes" id="UP000244309"/>
    </source>
</evidence>
<dbReference type="PANTHER" id="PTHR48012:SF27">
    <property type="entry name" value="SERINE_THREONINE-PROTEIN KINASE SID1"/>
    <property type="match status" value="1"/>
</dbReference>
<dbReference type="InterPro" id="IPR000719">
    <property type="entry name" value="Prot_kinase_dom"/>
</dbReference>
<name>A0A2V1AMJ2_9ASCO</name>
<dbReference type="InterPro" id="IPR011009">
    <property type="entry name" value="Kinase-like_dom_sf"/>
</dbReference>
<organism evidence="10 11">
    <name type="scientific">Candidozyma haemuli</name>
    <dbReference type="NCBI Taxonomy" id="45357"/>
    <lineage>
        <taxon>Eukaryota</taxon>
        <taxon>Fungi</taxon>
        <taxon>Dikarya</taxon>
        <taxon>Ascomycota</taxon>
        <taxon>Saccharomycotina</taxon>
        <taxon>Pichiomycetes</taxon>
        <taxon>Metschnikowiaceae</taxon>
        <taxon>Candidozyma</taxon>
    </lineage>
</organism>
<dbReference type="Pfam" id="PF25175">
    <property type="entry name" value="Beta-prop_WDR5"/>
    <property type="match status" value="1"/>
</dbReference>
<dbReference type="Gene3D" id="1.10.510.10">
    <property type="entry name" value="Transferase(Phosphotransferase) domain 1"/>
    <property type="match status" value="1"/>
</dbReference>
<feature type="domain" description="Protein kinase" evidence="9">
    <location>
        <begin position="10"/>
        <end position="273"/>
    </location>
</feature>
<dbReference type="PROSITE" id="PS00678">
    <property type="entry name" value="WD_REPEATS_1"/>
    <property type="match status" value="1"/>
</dbReference>
<feature type="region of interest" description="Disordered" evidence="8">
    <location>
        <begin position="800"/>
        <end position="850"/>
    </location>
</feature>
<dbReference type="InterPro" id="IPR015943">
    <property type="entry name" value="WD40/YVTN_repeat-like_dom_sf"/>
</dbReference>
<dbReference type="PRINTS" id="PR00320">
    <property type="entry name" value="GPROTEINBRPT"/>
</dbReference>
<dbReference type="EMBL" id="PKFO01000001">
    <property type="protein sequence ID" value="PVH19109.1"/>
    <property type="molecule type" value="Genomic_DNA"/>
</dbReference>
<evidence type="ECO:0000256" key="5">
    <source>
        <dbReference type="ARBA" id="ARBA00022840"/>
    </source>
</evidence>
<dbReference type="PROSITE" id="PS50294">
    <property type="entry name" value="WD_REPEATS_REGION"/>
    <property type="match status" value="4"/>
</dbReference>
<keyword evidence="3" id="KW-0677">Repeat</keyword>
<feature type="repeat" description="WD" evidence="6">
    <location>
        <begin position="567"/>
        <end position="608"/>
    </location>
</feature>
<evidence type="ECO:0000256" key="6">
    <source>
        <dbReference type="PROSITE-ProRule" id="PRU00221"/>
    </source>
</evidence>
<feature type="compositionally biased region" description="Low complexity" evidence="8">
    <location>
        <begin position="360"/>
        <end position="381"/>
    </location>
</feature>
<keyword evidence="11" id="KW-1185">Reference proteome</keyword>
<dbReference type="SUPFAM" id="SSF56112">
    <property type="entry name" value="Protein kinase-like (PK-like)"/>
    <property type="match status" value="1"/>
</dbReference>
<feature type="binding site" evidence="7">
    <location>
        <position position="39"/>
    </location>
    <ligand>
        <name>ATP</name>
        <dbReference type="ChEBI" id="CHEBI:30616"/>
    </ligand>
</feature>
<dbReference type="GO" id="GO:0005737">
    <property type="term" value="C:cytoplasm"/>
    <property type="evidence" value="ECO:0007669"/>
    <property type="project" value="TreeGrafter"/>
</dbReference>
<dbReference type="GO" id="GO:0005524">
    <property type="term" value="F:ATP binding"/>
    <property type="evidence" value="ECO:0007669"/>
    <property type="project" value="UniProtKB-UniRule"/>
</dbReference>
<dbReference type="EC" id="2.7.11.1" evidence="1"/>
<evidence type="ECO:0000256" key="4">
    <source>
        <dbReference type="ARBA" id="ARBA00022741"/>
    </source>
</evidence>
<dbReference type="InterPro" id="IPR017441">
    <property type="entry name" value="Protein_kinase_ATP_BS"/>
</dbReference>
<dbReference type="STRING" id="45357.A0A2V1AMJ2"/>
<sequence length="850" mass="94849">MNRINSSDELDVCEEVGRGGFGVVYRGVLKNTGKEVAIKQIDLESESADIFEVNREITILSECRIPQITRYLGSFVKNYKLWVIMEYVSGGSLFDLLKAGPITDERLVAAIAKEVLIALAYLHDQGKIHRDLKSQNILLGHDGEVKLTDFGVSTQLSSNFSRRNTTVGTPYWMAPEVILNSTGGHSYKADIWSLGCCVFELRNGRPPLQEHFAPMKALRQISSCQNDGDFWELIQTESSKSWSHEMIDFFHRCFVLQPQERWSAKRLLRHKFIQQAELISDDQRRKDLRKFITKKHLWDQEHHITRTRRYYAPTEIQKNQERWINGASDSKGENKENRVEFDLSSVKEYPKTVNDHQDSSGKTTPSPAPAATPSKADTSSSRNSSTEFIKILNRVFHKIEQRTMLPTEQYDQLVQLNDSLINLFVPVRTSDDSEPSQSRILTAQYLRTYSMIENGEHLDKKAKLNGSFDQWQGLYKERYNIPGKPSESLNSVKISPDRSLLATCTSTGLLHIYNYEDGTHKTTLSGHNKGISDIAFSPVDSSIIASCSDDLTVRIWSITKGACIRILKKHTFHVSALCFNSKGNLLVSGAADETVVIWDLTTGRSLKTLAAHSDPVSSVSLTPDDTIIISASYDGLMRLFDLESGQCLKTLVYNSSSHGTATASTNDVVNFPISNVSITPNGKYILSTSLDGKIRLWDYMNNRVVKTYTSNDSSATICEKYNCSTSFITATEEPLIASGSDQSGVLFWSVQSKDIVFQLQPGSTVLGIDSCDGGNELVTCSLQGDIRFYDLEPQFKVVNGNGHLNTTSGASSPEASDVSHTEGQEAEGNEDIEEEEQEAEEDKGAEEDSS</sequence>
<dbReference type="InterPro" id="IPR001680">
    <property type="entry name" value="WD40_rpt"/>
</dbReference>
<evidence type="ECO:0000256" key="8">
    <source>
        <dbReference type="SAM" id="MobiDB-lite"/>
    </source>
</evidence>
<protein>
    <recommendedName>
        <fullName evidence="1">non-specific serine/threonine protein kinase</fullName>
        <ecNumber evidence="1">2.7.11.1</ecNumber>
    </recommendedName>
</protein>
<feature type="compositionally biased region" description="Basic and acidic residues" evidence="8">
    <location>
        <begin position="348"/>
        <end position="359"/>
    </location>
</feature>
<feature type="compositionally biased region" description="Acidic residues" evidence="8">
    <location>
        <begin position="824"/>
        <end position="850"/>
    </location>
</feature>
<accession>A0A2V1AMJ2</accession>
<dbReference type="Pfam" id="PF00069">
    <property type="entry name" value="Pkinase"/>
    <property type="match status" value="1"/>
</dbReference>
<dbReference type="Gene3D" id="2.130.10.10">
    <property type="entry name" value="YVTN repeat-like/Quinoprotein amine dehydrogenase"/>
    <property type="match status" value="1"/>
</dbReference>
<gene>
    <name evidence="10" type="ORF">CXQ85_001404</name>
</gene>
<feature type="repeat" description="WD" evidence="6">
    <location>
        <begin position="673"/>
        <end position="707"/>
    </location>
</feature>
<keyword evidence="4 7" id="KW-0547">Nucleotide-binding</keyword>
<dbReference type="PROSITE" id="PS00107">
    <property type="entry name" value="PROTEIN_KINASE_ATP"/>
    <property type="match status" value="1"/>
</dbReference>
<dbReference type="SMART" id="SM00320">
    <property type="entry name" value="WD40"/>
    <property type="match status" value="6"/>
</dbReference>
<feature type="repeat" description="WD" evidence="6">
    <location>
        <begin position="609"/>
        <end position="650"/>
    </location>
</feature>
<evidence type="ECO:0000259" key="9">
    <source>
        <dbReference type="PROSITE" id="PS50011"/>
    </source>
</evidence>
<proteinExistence type="predicted"/>
<dbReference type="GeneID" id="37006735"/>
<dbReference type="Proteomes" id="UP000244309">
    <property type="component" value="Unassembled WGS sequence"/>
</dbReference>
<evidence type="ECO:0000313" key="10">
    <source>
        <dbReference type="EMBL" id="PVH19109.1"/>
    </source>
</evidence>
<dbReference type="InterPro" id="IPR036322">
    <property type="entry name" value="WD40_repeat_dom_sf"/>
</dbReference>
<dbReference type="PROSITE" id="PS50082">
    <property type="entry name" value="WD_REPEATS_2"/>
    <property type="match status" value="4"/>
</dbReference>
<evidence type="ECO:0000256" key="7">
    <source>
        <dbReference type="PROSITE-ProRule" id="PRU10141"/>
    </source>
</evidence>
<feature type="region of interest" description="Disordered" evidence="8">
    <location>
        <begin position="344"/>
        <end position="383"/>
    </location>
</feature>
<dbReference type="GO" id="GO:0030447">
    <property type="term" value="P:filamentous growth"/>
    <property type="evidence" value="ECO:0007669"/>
    <property type="project" value="UniProtKB-ARBA"/>
</dbReference>
<comment type="caution">
    <text evidence="10">The sequence shown here is derived from an EMBL/GenBank/DDBJ whole genome shotgun (WGS) entry which is preliminary data.</text>
</comment>
<dbReference type="SUPFAM" id="SSF50978">
    <property type="entry name" value="WD40 repeat-like"/>
    <property type="match status" value="1"/>
</dbReference>
<dbReference type="PANTHER" id="PTHR48012">
    <property type="entry name" value="STERILE20-LIKE KINASE, ISOFORM B-RELATED"/>
    <property type="match status" value="1"/>
</dbReference>
<keyword evidence="2 6" id="KW-0853">WD repeat</keyword>
<dbReference type="SMART" id="SM00220">
    <property type="entry name" value="S_TKc"/>
    <property type="match status" value="1"/>
</dbReference>
<evidence type="ECO:0000256" key="1">
    <source>
        <dbReference type="ARBA" id="ARBA00012513"/>
    </source>
</evidence>
<dbReference type="InterPro" id="IPR020472">
    <property type="entry name" value="WD40_PAC1"/>
</dbReference>
<dbReference type="CDD" id="cd00200">
    <property type="entry name" value="WD40"/>
    <property type="match status" value="1"/>
</dbReference>
<evidence type="ECO:0000256" key="3">
    <source>
        <dbReference type="ARBA" id="ARBA00022737"/>
    </source>
</evidence>
<dbReference type="VEuPathDB" id="FungiDB:CXQ85_001404"/>
<feature type="compositionally biased region" description="Polar residues" evidence="8">
    <location>
        <begin position="802"/>
        <end position="814"/>
    </location>
</feature>
<dbReference type="RefSeq" id="XP_025340049.1">
    <property type="nucleotide sequence ID" value="XM_025485118.1"/>
</dbReference>
<dbReference type="GO" id="GO:0004674">
    <property type="term" value="F:protein serine/threonine kinase activity"/>
    <property type="evidence" value="ECO:0007669"/>
    <property type="project" value="UniProtKB-EC"/>
</dbReference>
<dbReference type="InterPro" id="IPR059122">
    <property type="entry name" value="Beta-prop_WDR5-like"/>
</dbReference>
<dbReference type="OrthoDB" id="674604at2759"/>
<keyword evidence="5 7" id="KW-0067">ATP-binding</keyword>
<dbReference type="InterPro" id="IPR050629">
    <property type="entry name" value="STE20/SPS1-PAK"/>
</dbReference>
<evidence type="ECO:0000256" key="2">
    <source>
        <dbReference type="ARBA" id="ARBA00022574"/>
    </source>
</evidence>
<dbReference type="AlphaFoldDB" id="A0A2V1AMJ2"/>
<feature type="repeat" description="WD" evidence="6">
    <location>
        <begin position="524"/>
        <end position="566"/>
    </location>
</feature>